<feature type="chain" id="PRO_5046913835" evidence="1">
    <location>
        <begin position="24"/>
        <end position="125"/>
    </location>
</feature>
<keyword evidence="1" id="KW-0732">Signal</keyword>
<proteinExistence type="predicted"/>
<sequence>MGAALSSIAVATSLMIAPTAAHAAGGGCIDYIKNGWNIGVCSGDNGSTIFADLYVNVRGSLGSSCYVNIFIVNSSGTPVESRTDGCYAGHHPAITYPLNGKYHTVGRVVVNGVIKVGGSSPTTYK</sequence>
<keyword evidence="3" id="KW-1185">Reference proteome</keyword>
<evidence type="ECO:0000313" key="3">
    <source>
        <dbReference type="Proteomes" id="UP001612812"/>
    </source>
</evidence>
<reference evidence="2 3" key="1">
    <citation type="submission" date="2024-10" db="EMBL/GenBank/DDBJ databases">
        <title>The Natural Products Discovery Center: Release of the First 8490 Sequenced Strains for Exploring Actinobacteria Biosynthetic Diversity.</title>
        <authorList>
            <person name="Kalkreuter E."/>
            <person name="Kautsar S.A."/>
            <person name="Yang D."/>
            <person name="Bader C.D."/>
            <person name="Teijaro C.N."/>
            <person name="Fluegel L."/>
            <person name="Davis C.M."/>
            <person name="Simpson J.R."/>
            <person name="Lauterbach L."/>
            <person name="Steele A.D."/>
            <person name="Gui C."/>
            <person name="Meng S."/>
            <person name="Li G."/>
            <person name="Viehrig K."/>
            <person name="Ye F."/>
            <person name="Su P."/>
            <person name="Kiefer A.F."/>
            <person name="Nichols A."/>
            <person name="Cepeda A.J."/>
            <person name="Yan W."/>
            <person name="Fan B."/>
            <person name="Jiang Y."/>
            <person name="Adhikari A."/>
            <person name="Zheng C.-J."/>
            <person name="Schuster L."/>
            <person name="Cowan T.M."/>
            <person name="Smanski M.J."/>
            <person name="Chevrette M.G."/>
            <person name="De Carvalho L.P.S."/>
            <person name="Shen B."/>
        </authorList>
    </citation>
    <scope>NUCLEOTIDE SEQUENCE [LARGE SCALE GENOMIC DNA]</scope>
    <source>
        <strain evidence="2 3">NPDC049845</strain>
    </source>
</reference>
<evidence type="ECO:0000256" key="1">
    <source>
        <dbReference type="SAM" id="SignalP"/>
    </source>
</evidence>
<protein>
    <submittedName>
        <fullName evidence="2">Uncharacterized protein</fullName>
    </submittedName>
</protein>
<name>A0ABW7ZTV0_9ACTN</name>
<dbReference type="Proteomes" id="UP001612812">
    <property type="component" value="Unassembled WGS sequence"/>
</dbReference>
<feature type="signal peptide" evidence="1">
    <location>
        <begin position="1"/>
        <end position="23"/>
    </location>
</feature>
<gene>
    <name evidence="2" type="ORF">ACIBP4_25350</name>
</gene>
<evidence type="ECO:0000313" key="2">
    <source>
        <dbReference type="EMBL" id="MFI7265617.1"/>
    </source>
</evidence>
<dbReference type="RefSeq" id="WP_396755731.1">
    <property type="nucleotide sequence ID" value="NZ_JBITLA010000017.1"/>
</dbReference>
<comment type="caution">
    <text evidence="2">The sequence shown here is derived from an EMBL/GenBank/DDBJ whole genome shotgun (WGS) entry which is preliminary data.</text>
</comment>
<dbReference type="EMBL" id="JBITLE010000013">
    <property type="protein sequence ID" value="MFI7265617.1"/>
    <property type="molecule type" value="Genomic_DNA"/>
</dbReference>
<accession>A0ABW7ZTV0</accession>
<organism evidence="2 3">
    <name type="scientific">Micromonospora maritima</name>
    <dbReference type="NCBI Taxonomy" id="986711"/>
    <lineage>
        <taxon>Bacteria</taxon>
        <taxon>Bacillati</taxon>
        <taxon>Actinomycetota</taxon>
        <taxon>Actinomycetes</taxon>
        <taxon>Micromonosporales</taxon>
        <taxon>Micromonosporaceae</taxon>
        <taxon>Micromonospora</taxon>
    </lineage>
</organism>